<dbReference type="EMBL" id="JARBDR010000813">
    <property type="protein sequence ID" value="KAJ8305456.1"/>
    <property type="molecule type" value="Genomic_DNA"/>
</dbReference>
<evidence type="ECO:0000256" key="2">
    <source>
        <dbReference type="ARBA" id="ARBA00022801"/>
    </source>
</evidence>
<organism evidence="5 6">
    <name type="scientific">Tegillarca granosa</name>
    <name type="common">Malaysian cockle</name>
    <name type="synonym">Anadara granosa</name>
    <dbReference type="NCBI Taxonomy" id="220873"/>
    <lineage>
        <taxon>Eukaryota</taxon>
        <taxon>Metazoa</taxon>
        <taxon>Spiralia</taxon>
        <taxon>Lophotrochozoa</taxon>
        <taxon>Mollusca</taxon>
        <taxon>Bivalvia</taxon>
        <taxon>Autobranchia</taxon>
        <taxon>Pteriomorphia</taxon>
        <taxon>Arcoida</taxon>
        <taxon>Arcoidea</taxon>
        <taxon>Arcidae</taxon>
        <taxon>Tegillarca</taxon>
    </lineage>
</organism>
<dbReference type="Proteomes" id="UP001217089">
    <property type="component" value="Unassembled WGS sequence"/>
</dbReference>
<keyword evidence="1 3" id="KW-0732">Signal</keyword>
<protein>
    <recommendedName>
        <fullName evidence="4">Calcineurin-like phosphoesterase domain-containing protein</fullName>
    </recommendedName>
</protein>
<reference evidence="5 6" key="1">
    <citation type="submission" date="2022-12" db="EMBL/GenBank/DDBJ databases">
        <title>Chromosome-level genome of Tegillarca granosa.</title>
        <authorList>
            <person name="Kim J."/>
        </authorList>
    </citation>
    <scope>NUCLEOTIDE SEQUENCE [LARGE SCALE GENOMIC DNA]</scope>
    <source>
        <strain evidence="5">Teg-2019</strain>
        <tissue evidence="5">Adductor muscle</tissue>
    </source>
</reference>
<dbReference type="Gene3D" id="3.60.21.10">
    <property type="match status" value="2"/>
</dbReference>
<comment type="caution">
    <text evidence="5">The sequence shown here is derived from an EMBL/GenBank/DDBJ whole genome shotgun (WGS) entry which is preliminary data.</text>
</comment>
<sequence length="258" mass="28915">MALVKLAGFLLLLTLPALCLGTDSLKFLVLGDWGGLPTFPFHTSIERGVAKQMGRVKQQFGGEFVLALGDNFYFDGVKDVSDKRFKETYDYVFTADSLKNVPWYLVAGNHDHNGNVSAQIEYSKHESRWNFKDFYYLLQFPVPGGKNVDIVMIDTVLLCGNSDHDFKNQQPVGPENQHLEITRPGLKVNFFVIGAANFADTSNKHKDDVPTGSSKFFWANEKDAGGFAKVELTSTNMTLTFVEGVGKELYQQVLYPRH</sequence>
<keyword evidence="6" id="KW-1185">Reference proteome</keyword>
<dbReference type="InterPro" id="IPR029052">
    <property type="entry name" value="Metallo-depent_PP-like"/>
</dbReference>
<name>A0ABQ9ENH6_TEGGR</name>
<dbReference type="InterPro" id="IPR004843">
    <property type="entry name" value="Calcineurin-like_PHP"/>
</dbReference>
<keyword evidence="2" id="KW-0378">Hydrolase</keyword>
<dbReference type="Pfam" id="PF00149">
    <property type="entry name" value="Metallophos"/>
    <property type="match status" value="1"/>
</dbReference>
<dbReference type="PANTHER" id="PTHR10161">
    <property type="entry name" value="TARTRATE-RESISTANT ACID PHOSPHATASE TYPE 5"/>
    <property type="match status" value="1"/>
</dbReference>
<evidence type="ECO:0000313" key="5">
    <source>
        <dbReference type="EMBL" id="KAJ8305456.1"/>
    </source>
</evidence>
<dbReference type="InterPro" id="IPR051558">
    <property type="entry name" value="Metallophosphoesterase_PAP"/>
</dbReference>
<evidence type="ECO:0000313" key="6">
    <source>
        <dbReference type="Proteomes" id="UP001217089"/>
    </source>
</evidence>
<feature type="chain" id="PRO_5045750239" description="Calcineurin-like phosphoesterase domain-containing protein" evidence="3">
    <location>
        <begin position="22"/>
        <end position="258"/>
    </location>
</feature>
<feature type="signal peptide" evidence="3">
    <location>
        <begin position="1"/>
        <end position="21"/>
    </location>
</feature>
<proteinExistence type="predicted"/>
<gene>
    <name evidence="5" type="ORF">KUTeg_016001</name>
</gene>
<feature type="domain" description="Calcineurin-like phosphoesterase" evidence="4">
    <location>
        <begin position="25"/>
        <end position="145"/>
    </location>
</feature>
<evidence type="ECO:0000256" key="1">
    <source>
        <dbReference type="ARBA" id="ARBA00022729"/>
    </source>
</evidence>
<dbReference type="SUPFAM" id="SSF56300">
    <property type="entry name" value="Metallo-dependent phosphatases"/>
    <property type="match status" value="1"/>
</dbReference>
<dbReference type="PANTHER" id="PTHR10161:SF14">
    <property type="entry name" value="TARTRATE-RESISTANT ACID PHOSPHATASE TYPE 5"/>
    <property type="match status" value="1"/>
</dbReference>
<accession>A0ABQ9ENH6</accession>
<evidence type="ECO:0000256" key="3">
    <source>
        <dbReference type="SAM" id="SignalP"/>
    </source>
</evidence>
<evidence type="ECO:0000259" key="4">
    <source>
        <dbReference type="Pfam" id="PF00149"/>
    </source>
</evidence>